<protein>
    <recommendedName>
        <fullName evidence="1">DUF7044 domain-containing protein</fullName>
    </recommendedName>
</protein>
<feature type="non-terminal residue" evidence="2">
    <location>
        <position position="1"/>
    </location>
</feature>
<gene>
    <name evidence="2" type="ORF">AFUS01_LOCUS23083</name>
</gene>
<proteinExistence type="predicted"/>
<reference evidence="2" key="1">
    <citation type="submission" date="2021-06" db="EMBL/GenBank/DDBJ databases">
        <authorList>
            <person name="Hodson N. C."/>
            <person name="Mongue J. A."/>
            <person name="Jaron S. K."/>
        </authorList>
    </citation>
    <scope>NUCLEOTIDE SEQUENCE</scope>
</reference>
<dbReference type="InterPro" id="IPR055472">
    <property type="entry name" value="DUF7044"/>
</dbReference>
<keyword evidence="3" id="KW-1185">Reference proteome</keyword>
<feature type="domain" description="DUF7044" evidence="1">
    <location>
        <begin position="9"/>
        <end position="46"/>
    </location>
</feature>
<dbReference type="PANTHER" id="PTHR22255:SF9">
    <property type="entry name" value="LP06548P"/>
    <property type="match status" value="1"/>
</dbReference>
<dbReference type="AlphaFoldDB" id="A0A8J2KDT3"/>
<evidence type="ECO:0000313" key="2">
    <source>
        <dbReference type="EMBL" id="CAG7734707.1"/>
    </source>
</evidence>
<comment type="caution">
    <text evidence="2">The sequence shown here is derived from an EMBL/GenBank/DDBJ whole genome shotgun (WGS) entry which is preliminary data.</text>
</comment>
<name>A0A8J2KDT3_9HEXA</name>
<sequence>FPNSRGVHGGVCYRCLVINDRHENVLQYKESPFCEDKNNLEYLCSQITGDAQLYSLFRIDGVPDECPF</sequence>
<feature type="non-terminal residue" evidence="2">
    <location>
        <position position="68"/>
    </location>
</feature>
<evidence type="ECO:0000259" key="1">
    <source>
        <dbReference type="Pfam" id="PF23071"/>
    </source>
</evidence>
<dbReference type="EMBL" id="CAJVCH010275029">
    <property type="protein sequence ID" value="CAG7734707.1"/>
    <property type="molecule type" value="Genomic_DNA"/>
</dbReference>
<dbReference type="Proteomes" id="UP000708208">
    <property type="component" value="Unassembled WGS sequence"/>
</dbReference>
<dbReference type="Pfam" id="PF23071">
    <property type="entry name" value="DUF7044"/>
    <property type="match status" value="1"/>
</dbReference>
<dbReference type="OrthoDB" id="9979716at2759"/>
<dbReference type="PANTHER" id="PTHR22255">
    <property type="entry name" value="LP06548P"/>
    <property type="match status" value="1"/>
</dbReference>
<organism evidence="2 3">
    <name type="scientific">Allacma fusca</name>
    <dbReference type="NCBI Taxonomy" id="39272"/>
    <lineage>
        <taxon>Eukaryota</taxon>
        <taxon>Metazoa</taxon>
        <taxon>Ecdysozoa</taxon>
        <taxon>Arthropoda</taxon>
        <taxon>Hexapoda</taxon>
        <taxon>Collembola</taxon>
        <taxon>Symphypleona</taxon>
        <taxon>Sminthuridae</taxon>
        <taxon>Allacma</taxon>
    </lineage>
</organism>
<evidence type="ECO:0000313" key="3">
    <source>
        <dbReference type="Proteomes" id="UP000708208"/>
    </source>
</evidence>
<dbReference type="GO" id="GO:0061909">
    <property type="term" value="P:autophagosome-lysosome fusion"/>
    <property type="evidence" value="ECO:0007669"/>
    <property type="project" value="TreeGrafter"/>
</dbReference>
<accession>A0A8J2KDT3</accession>